<dbReference type="RefSeq" id="WP_380149024.1">
    <property type="nucleotide sequence ID" value="NZ_JBHUOR010000138.1"/>
</dbReference>
<keyword evidence="3" id="KW-1185">Reference proteome</keyword>
<reference evidence="3" key="1">
    <citation type="journal article" date="2019" name="Int. J. Syst. Evol. Microbiol.">
        <title>The Global Catalogue of Microorganisms (GCM) 10K type strain sequencing project: providing services to taxonomists for standard genome sequencing and annotation.</title>
        <authorList>
            <consortium name="The Broad Institute Genomics Platform"/>
            <consortium name="The Broad Institute Genome Sequencing Center for Infectious Disease"/>
            <person name="Wu L."/>
            <person name="Ma J."/>
        </authorList>
    </citation>
    <scope>NUCLEOTIDE SEQUENCE [LARGE SCALE GENOMIC DNA]</scope>
    <source>
        <strain evidence="3">KCTC 33522</strain>
    </source>
</reference>
<dbReference type="EMBL" id="JBHUOR010000138">
    <property type="protein sequence ID" value="MFD2870381.1"/>
    <property type="molecule type" value="Genomic_DNA"/>
</dbReference>
<protein>
    <submittedName>
        <fullName evidence="2">Siphovirus ReqiPepy6 Gp37-like family protein</fullName>
    </submittedName>
</protein>
<comment type="caution">
    <text evidence="2">The sequence shown here is derived from an EMBL/GenBank/DDBJ whole genome shotgun (WGS) entry which is preliminary data.</text>
</comment>
<dbReference type="InterPro" id="IPR029432">
    <property type="entry name" value="Gp28/Gp37-like_dom"/>
</dbReference>
<evidence type="ECO:0000259" key="1">
    <source>
        <dbReference type="Pfam" id="PF14594"/>
    </source>
</evidence>
<gene>
    <name evidence="2" type="ORF">ACFSY7_17955</name>
</gene>
<proteinExistence type="predicted"/>
<name>A0ABW5Y531_9BACL</name>
<evidence type="ECO:0000313" key="3">
    <source>
        <dbReference type="Proteomes" id="UP001597568"/>
    </source>
</evidence>
<sequence>MEFNIFHFDTFERLGILDTYQETERSLNYRDHSEIELIVEATPQNIDWFITNSDDIFIAEGLGKVRGYMVEIAQYQDESKSQIIVNLFALSYLTAFRDILKETVYSGNVELIMRSYVNNNMISPTDGNRKIDNLVLGPIFGIQATTDESYNFQQLDIALWSMCKKYDIAYEIFADIPNKRFSFEVWQGVDRSTEQNIRDAVIFSKEFDNVLAQNYVDDKTDHRNVVIVAGEGEDTARKYVTIGGANKGRKRRELFVDTRDLQSTTKQTVVEIDEEGNETETTVDISMSAEEYEQLLIERGNEKGAEFQRTQAFETDIDFNSQFKLGQDYNIGDMITLRNDELGVAVHTRLIKVVEKENKDGYELSIDFGSNVPTLISKIKKAVKN</sequence>
<accession>A0ABW5Y531</accession>
<feature type="domain" description="Gp28/Gp37-like" evidence="1">
    <location>
        <begin position="10"/>
        <end position="370"/>
    </location>
</feature>
<dbReference type="Pfam" id="PF14594">
    <property type="entry name" value="Sipho_Gp37"/>
    <property type="match status" value="1"/>
</dbReference>
<dbReference type="Proteomes" id="UP001597568">
    <property type="component" value="Unassembled WGS sequence"/>
</dbReference>
<organism evidence="2 3">
    <name type="scientific">Kurthia populi</name>
    <dbReference type="NCBI Taxonomy" id="1562132"/>
    <lineage>
        <taxon>Bacteria</taxon>
        <taxon>Bacillati</taxon>
        <taxon>Bacillota</taxon>
        <taxon>Bacilli</taxon>
        <taxon>Bacillales</taxon>
        <taxon>Caryophanaceae</taxon>
        <taxon>Kurthia</taxon>
    </lineage>
</organism>
<evidence type="ECO:0000313" key="2">
    <source>
        <dbReference type="EMBL" id="MFD2870381.1"/>
    </source>
</evidence>